<proteinExistence type="predicted"/>
<evidence type="ECO:0000256" key="3">
    <source>
        <dbReference type="ARBA" id="ARBA00021495"/>
    </source>
</evidence>
<dbReference type="Gene3D" id="3.30.565.10">
    <property type="entry name" value="Histidine kinase-like ATPase, C-terminal domain"/>
    <property type="match status" value="1"/>
</dbReference>
<dbReference type="PANTHER" id="PTHR43395">
    <property type="entry name" value="SENSOR HISTIDINE KINASE CHEA"/>
    <property type="match status" value="1"/>
</dbReference>
<keyword evidence="7" id="KW-0547">Nucleotide-binding</keyword>
<dbReference type="PANTHER" id="PTHR43395:SF10">
    <property type="entry name" value="CHEMOTAXIS PROTEIN CHEA"/>
    <property type="match status" value="1"/>
</dbReference>
<protein>
    <recommendedName>
        <fullName evidence="3">Chemotaxis protein CheA</fullName>
        <ecNumber evidence="2">2.7.13.3</ecNumber>
    </recommendedName>
</protein>
<evidence type="ECO:0000256" key="2">
    <source>
        <dbReference type="ARBA" id="ARBA00012438"/>
    </source>
</evidence>
<evidence type="ECO:0000313" key="17">
    <source>
        <dbReference type="Proteomes" id="UP000634530"/>
    </source>
</evidence>
<dbReference type="PROSITE" id="PS50894">
    <property type="entry name" value="HPT"/>
    <property type="match status" value="1"/>
</dbReference>
<dbReference type="PROSITE" id="PS50109">
    <property type="entry name" value="HIS_KIN"/>
    <property type="match status" value="1"/>
</dbReference>
<dbReference type="SMART" id="SM00387">
    <property type="entry name" value="HATPase_c"/>
    <property type="match status" value="1"/>
</dbReference>
<dbReference type="KEGG" id="pvw:HU752_015050"/>
<dbReference type="CDD" id="cd16916">
    <property type="entry name" value="HATPase_CheA-like"/>
    <property type="match status" value="1"/>
</dbReference>
<dbReference type="Gene3D" id="2.30.30.40">
    <property type="entry name" value="SH3 Domains"/>
    <property type="match status" value="1"/>
</dbReference>
<evidence type="ECO:0000259" key="14">
    <source>
        <dbReference type="PROSITE" id="PS50851"/>
    </source>
</evidence>
<dbReference type="RefSeq" id="WP_186677095.1">
    <property type="nucleotide sequence ID" value="NZ_CP077093.1"/>
</dbReference>
<dbReference type="GO" id="GO:0005737">
    <property type="term" value="C:cytoplasm"/>
    <property type="evidence" value="ECO:0007669"/>
    <property type="project" value="InterPro"/>
</dbReference>
<dbReference type="InterPro" id="IPR004105">
    <property type="entry name" value="CheA-like_dim"/>
</dbReference>
<dbReference type="Pfam" id="PF02895">
    <property type="entry name" value="H-kinase_dim"/>
    <property type="match status" value="1"/>
</dbReference>
<dbReference type="Gene3D" id="1.20.120.160">
    <property type="entry name" value="HPT domain"/>
    <property type="match status" value="1"/>
</dbReference>
<evidence type="ECO:0000256" key="7">
    <source>
        <dbReference type="ARBA" id="ARBA00022741"/>
    </source>
</evidence>
<dbReference type="EMBL" id="CP077093">
    <property type="protein sequence ID" value="QXI31167.1"/>
    <property type="molecule type" value="Genomic_DNA"/>
</dbReference>
<evidence type="ECO:0000256" key="4">
    <source>
        <dbReference type="ARBA" id="ARBA00022500"/>
    </source>
</evidence>
<dbReference type="SUPFAM" id="SSF47226">
    <property type="entry name" value="Histidine-containing phosphotransfer domain, HPT domain"/>
    <property type="match status" value="1"/>
</dbReference>
<feature type="domain" description="CheW-like" evidence="14">
    <location>
        <begin position="573"/>
        <end position="702"/>
    </location>
</feature>
<dbReference type="GO" id="GO:0006935">
    <property type="term" value="P:chemotaxis"/>
    <property type="evidence" value="ECO:0007669"/>
    <property type="project" value="UniProtKB-KW"/>
</dbReference>
<dbReference type="SMART" id="SM01231">
    <property type="entry name" value="H-kinase_dim"/>
    <property type="match status" value="1"/>
</dbReference>
<dbReference type="FunFam" id="3.30.565.10:FF:000016">
    <property type="entry name" value="Chemotaxis protein CheA, putative"/>
    <property type="match status" value="1"/>
</dbReference>
<dbReference type="Pfam" id="PF01584">
    <property type="entry name" value="CheW"/>
    <property type="match status" value="1"/>
</dbReference>
<dbReference type="InterPro" id="IPR003594">
    <property type="entry name" value="HATPase_dom"/>
</dbReference>
<dbReference type="InterPro" id="IPR036097">
    <property type="entry name" value="HisK_dim/P_sf"/>
</dbReference>
<evidence type="ECO:0000256" key="1">
    <source>
        <dbReference type="ARBA" id="ARBA00000085"/>
    </source>
</evidence>
<comment type="function">
    <text evidence="11">Involved in the transmission of sensory signals from the chemoreceptors to the flagellar motors. CheA is autophosphorylated; it can transfer its phosphate group to either CheB or CheY.</text>
</comment>
<dbReference type="Gene3D" id="1.10.287.560">
    <property type="entry name" value="Histidine kinase CheA-like, homodimeric domain"/>
    <property type="match status" value="1"/>
</dbReference>
<feature type="domain" description="Histidine kinase" evidence="13">
    <location>
        <begin position="364"/>
        <end position="571"/>
    </location>
</feature>
<dbReference type="Proteomes" id="UP000634530">
    <property type="component" value="Chromosome"/>
</dbReference>
<dbReference type="Pfam" id="PF02518">
    <property type="entry name" value="HATPase_c"/>
    <property type="match status" value="1"/>
</dbReference>
<dbReference type="InterPro" id="IPR004358">
    <property type="entry name" value="Sig_transdc_His_kin-like_C"/>
</dbReference>
<dbReference type="InterPro" id="IPR051315">
    <property type="entry name" value="Bact_Chemotaxis_CheA"/>
</dbReference>
<keyword evidence="5 12" id="KW-0597">Phosphoprotein</keyword>
<evidence type="ECO:0000259" key="13">
    <source>
        <dbReference type="PROSITE" id="PS50109"/>
    </source>
</evidence>
<reference evidence="16 17" key="2">
    <citation type="journal article" date="2021" name="Microorganisms">
        <title>The Ever-Expanding Pseudomonas Genus: Description of 43 New Species and Partition of the Pseudomonas putida Group.</title>
        <authorList>
            <person name="Girard L."/>
            <person name="Lood C."/>
            <person name="Hofte M."/>
            <person name="Vandamme P."/>
            <person name="Rokni-Zadeh H."/>
            <person name="van Noort V."/>
            <person name="Lavigne R."/>
            <person name="De Mot R."/>
        </authorList>
    </citation>
    <scope>NUCLEOTIDE SEQUENCE [LARGE SCALE GENOMIC DNA]</scope>
    <source>
        <strain evidence="16 17">RW8P3</strain>
    </source>
</reference>
<dbReference type="InterPro" id="IPR008207">
    <property type="entry name" value="Sig_transdc_His_kin_Hpt_dom"/>
</dbReference>
<evidence type="ECO:0000256" key="5">
    <source>
        <dbReference type="ARBA" id="ARBA00022553"/>
    </source>
</evidence>
<dbReference type="InterPro" id="IPR036061">
    <property type="entry name" value="CheW-like_dom_sf"/>
</dbReference>
<dbReference type="SUPFAM" id="SSF50341">
    <property type="entry name" value="CheW-like"/>
    <property type="match status" value="1"/>
</dbReference>
<accession>A0A9E6TUS6</accession>
<evidence type="ECO:0000256" key="12">
    <source>
        <dbReference type="PROSITE-ProRule" id="PRU00110"/>
    </source>
</evidence>
<dbReference type="SUPFAM" id="SSF47384">
    <property type="entry name" value="Homodimeric domain of signal transducing histidine kinase"/>
    <property type="match status" value="1"/>
</dbReference>
<feature type="domain" description="HPt" evidence="15">
    <location>
        <begin position="1"/>
        <end position="103"/>
    </location>
</feature>
<dbReference type="PROSITE" id="PS50851">
    <property type="entry name" value="CHEW"/>
    <property type="match status" value="1"/>
</dbReference>
<evidence type="ECO:0000256" key="6">
    <source>
        <dbReference type="ARBA" id="ARBA00022679"/>
    </source>
</evidence>
<dbReference type="InterPro" id="IPR036641">
    <property type="entry name" value="HPT_dom_sf"/>
</dbReference>
<dbReference type="EC" id="2.7.13.3" evidence="2"/>
<evidence type="ECO:0000256" key="9">
    <source>
        <dbReference type="ARBA" id="ARBA00022840"/>
    </source>
</evidence>
<gene>
    <name evidence="16" type="ORF">HU752_015050</name>
</gene>
<sequence>MNLDNVLGTFIAESRELLLQMEQALLQIEQSPDDPELINAIFRAAHTIKGSSGLFGFDSLVAFTHVAESVLDRVRAGELPFSADLSALMLLVGDHLAGLVDHIAEGRDLAQLPQALCVHEAELVARLSQYLAGPAPTPPPSPAETAEISADAVSSQHWHLSLRFGTDSLRNGMDPVAFVRYLGTFGHLLHIEPVLDHLPALDALDPEACYLGLEVAFASEAERSVIEGAFDFVREDGRIRILAPGDSLARYADLLAEQADEGVAQRQRLLRCGTLSEAELLRLDTRPATATPPGTDESASSLVESSAGVAVGKVARETSRASGEANLIRVDASKLDQLINLVGELIIAGANTRMLAQGSGLVSMSESAETLSRLVEEVRDSALTLRMVQIGTTFNRFQRVVRDVSKELGKDIILYISGGDTELDKTVVEKIGDPLTHLVRNAMDHGIESAELRRASGKPLQGVVRLNAYHEAGGIVIEVSDDGGGLNPEKILAKAIQRGLVTEGQPLTDKEIFNLIFEPGFSTAEQISNLSGRGVGMDVVKRNITALRGSVELDSQSGAGTRVRIRLPLTLAIIDGFLIGVGSSSYVVPLDMVEECIELPSGDLDDLDQLDLRGDVLPFIRLRNYFDETSQRPRRENVVVVSYAGVRAGLVVDQLLGEFQTVIKPLGKVFGQVPAFSGFTILGSGAVALILDIPGLLAQFTQPGRPGTPGVVLPQWSNLQ</sequence>
<dbReference type="InterPro" id="IPR002545">
    <property type="entry name" value="CheW-lke_dom"/>
</dbReference>
<organism evidence="16 17">
    <name type="scientific">Pseudomonas vanderleydeniana</name>
    <dbReference type="NCBI Taxonomy" id="2745495"/>
    <lineage>
        <taxon>Bacteria</taxon>
        <taxon>Pseudomonadati</taxon>
        <taxon>Pseudomonadota</taxon>
        <taxon>Gammaproteobacteria</taxon>
        <taxon>Pseudomonadales</taxon>
        <taxon>Pseudomonadaceae</taxon>
        <taxon>Pseudomonas</taxon>
    </lineage>
</organism>
<comment type="catalytic activity">
    <reaction evidence="1">
        <text>ATP + protein L-histidine = ADP + protein N-phospho-L-histidine.</text>
        <dbReference type="EC" id="2.7.13.3"/>
    </reaction>
</comment>
<keyword evidence="6" id="KW-0808">Transferase</keyword>
<keyword evidence="4" id="KW-0145">Chemotaxis</keyword>
<keyword evidence="10" id="KW-0902">Two-component regulatory system</keyword>
<dbReference type="InterPro" id="IPR005467">
    <property type="entry name" value="His_kinase_dom"/>
</dbReference>
<dbReference type="SUPFAM" id="SSF55874">
    <property type="entry name" value="ATPase domain of HSP90 chaperone/DNA topoisomerase II/histidine kinase"/>
    <property type="match status" value="1"/>
</dbReference>
<dbReference type="InterPro" id="IPR037006">
    <property type="entry name" value="CheA-like_homodim_sf"/>
</dbReference>
<reference evidence="16 17" key="1">
    <citation type="journal article" date="2020" name="Microorganisms">
        <title>Reliable Identification of Environmental Pseudomonas Isolates Using the rpoD Gene.</title>
        <authorList>
            <consortium name="The Broad Institute Genome Sequencing Platform"/>
            <person name="Girard L."/>
            <person name="Lood C."/>
            <person name="Rokni-Zadeh H."/>
            <person name="van Noort V."/>
            <person name="Lavigne R."/>
            <person name="De Mot R."/>
        </authorList>
    </citation>
    <scope>NUCLEOTIDE SEQUENCE [LARGE SCALE GENOMIC DNA]</scope>
    <source>
        <strain evidence="16 17">RW8P3</strain>
    </source>
</reference>
<dbReference type="Pfam" id="PF01627">
    <property type="entry name" value="Hpt"/>
    <property type="match status" value="1"/>
</dbReference>
<dbReference type="CDD" id="cd00088">
    <property type="entry name" value="HPT"/>
    <property type="match status" value="1"/>
</dbReference>
<keyword evidence="8" id="KW-0418">Kinase</keyword>
<evidence type="ECO:0000256" key="10">
    <source>
        <dbReference type="ARBA" id="ARBA00023012"/>
    </source>
</evidence>
<dbReference type="InterPro" id="IPR036890">
    <property type="entry name" value="HATPase_C_sf"/>
</dbReference>
<evidence type="ECO:0000256" key="8">
    <source>
        <dbReference type="ARBA" id="ARBA00022777"/>
    </source>
</evidence>
<name>A0A9E6TUS6_9PSED</name>
<feature type="modified residue" description="Phosphohistidine" evidence="12">
    <location>
        <position position="46"/>
    </location>
</feature>
<evidence type="ECO:0000259" key="15">
    <source>
        <dbReference type="PROSITE" id="PS50894"/>
    </source>
</evidence>
<dbReference type="SMART" id="SM00073">
    <property type="entry name" value="HPT"/>
    <property type="match status" value="1"/>
</dbReference>
<keyword evidence="17" id="KW-1185">Reference proteome</keyword>
<keyword evidence="9" id="KW-0067">ATP-binding</keyword>
<dbReference type="PRINTS" id="PR00344">
    <property type="entry name" value="BCTRLSENSOR"/>
</dbReference>
<dbReference type="SMART" id="SM00260">
    <property type="entry name" value="CheW"/>
    <property type="match status" value="1"/>
</dbReference>
<evidence type="ECO:0000313" key="16">
    <source>
        <dbReference type="EMBL" id="QXI31167.1"/>
    </source>
</evidence>
<dbReference type="AlphaFoldDB" id="A0A9E6TUS6"/>
<dbReference type="GO" id="GO:0005524">
    <property type="term" value="F:ATP binding"/>
    <property type="evidence" value="ECO:0007669"/>
    <property type="project" value="UniProtKB-KW"/>
</dbReference>
<dbReference type="GO" id="GO:0000155">
    <property type="term" value="F:phosphorelay sensor kinase activity"/>
    <property type="evidence" value="ECO:0007669"/>
    <property type="project" value="InterPro"/>
</dbReference>
<evidence type="ECO:0000256" key="11">
    <source>
        <dbReference type="ARBA" id="ARBA00035100"/>
    </source>
</evidence>